<keyword evidence="4" id="KW-0862">Zinc</keyword>
<accession>A0A1W9I194</accession>
<evidence type="ECO:0000256" key="1">
    <source>
        <dbReference type="ARBA" id="ARBA00007749"/>
    </source>
</evidence>
<evidence type="ECO:0000256" key="3">
    <source>
        <dbReference type="ARBA" id="ARBA00022801"/>
    </source>
</evidence>
<keyword evidence="2" id="KW-0479">Metal-binding</keyword>
<evidence type="ECO:0000256" key="4">
    <source>
        <dbReference type="ARBA" id="ARBA00022833"/>
    </source>
</evidence>
<dbReference type="Gene3D" id="3.60.15.10">
    <property type="entry name" value="Ribonuclease Z/Hydroxyacylglutathione hydrolase-like"/>
    <property type="match status" value="1"/>
</dbReference>
<dbReference type="AlphaFoldDB" id="A0A1W9I194"/>
<protein>
    <recommendedName>
        <fullName evidence="5">Metallo-beta-lactamase domain-containing protein</fullName>
    </recommendedName>
</protein>
<dbReference type="PANTHER" id="PTHR42978">
    <property type="entry name" value="QUORUM-QUENCHING LACTONASE YTNP-RELATED-RELATED"/>
    <property type="match status" value="1"/>
</dbReference>
<dbReference type="STRING" id="1827387.A4S15_05470"/>
<comment type="caution">
    <text evidence="6">The sequence shown here is derived from an EMBL/GenBank/DDBJ whole genome shotgun (WGS) entry which is preliminary data.</text>
</comment>
<dbReference type="GO" id="GO:0016787">
    <property type="term" value="F:hydrolase activity"/>
    <property type="evidence" value="ECO:0007669"/>
    <property type="project" value="UniProtKB-KW"/>
</dbReference>
<dbReference type="InterPro" id="IPR036866">
    <property type="entry name" value="RibonucZ/Hydroxyglut_hydro"/>
</dbReference>
<organism evidence="6 7">
    <name type="scientific">Candidatus Raskinella chloraquaticus</name>
    <dbReference type="NCBI Taxonomy" id="1951219"/>
    <lineage>
        <taxon>Bacteria</taxon>
        <taxon>Pseudomonadati</taxon>
        <taxon>Pseudomonadota</taxon>
        <taxon>Alphaproteobacteria</taxon>
        <taxon>Hyphomicrobiales</taxon>
        <taxon>Phreatobacteraceae</taxon>
        <taxon>Candidatus Raskinella</taxon>
    </lineage>
</organism>
<name>A0A1W9I194_9HYPH</name>
<dbReference type="EMBL" id="LWDL01000010">
    <property type="protein sequence ID" value="OQW53221.1"/>
    <property type="molecule type" value="Genomic_DNA"/>
</dbReference>
<evidence type="ECO:0000259" key="5">
    <source>
        <dbReference type="SMART" id="SM00849"/>
    </source>
</evidence>
<dbReference type="PANTHER" id="PTHR42978:SF6">
    <property type="entry name" value="QUORUM-QUENCHING LACTONASE YTNP-RELATED"/>
    <property type="match status" value="1"/>
</dbReference>
<dbReference type="InterPro" id="IPR001279">
    <property type="entry name" value="Metallo-B-lactamas"/>
</dbReference>
<sequence>MEQSMTSLSRRNFVLSAAGAAAVFGLDRPVEFIGSAHAQKGPEFKPFAKFKVGDAEVTTIFDGMWEKPHDPNFVRNASVDDVKAALKASGQTDAHVPVPFTVTVVKLGGKTIMFDSSTGGQTGGANTGLVFSSGMKAAGIDPASISTILVTHFHGDHIFGLMAKDTNAQTFPNAEIVVSAMEYKFWTDAGVIDKLPAPAQGLAKRIQATFPTWKNLRQAEAGTEVVPGIKSMLTNGHTPGHTSYVLGSGASQLWVTGDVTNIPALNMKNPGWHIVFDSIPDLAETNRRGLFEKAIAEKAVLTGYHWGVPGAGTIVKDGNGYAFVPVA</sequence>
<keyword evidence="3" id="KW-0378">Hydrolase</keyword>
<evidence type="ECO:0000256" key="2">
    <source>
        <dbReference type="ARBA" id="ARBA00022723"/>
    </source>
</evidence>
<dbReference type="GO" id="GO:0046872">
    <property type="term" value="F:metal ion binding"/>
    <property type="evidence" value="ECO:0007669"/>
    <property type="project" value="UniProtKB-KW"/>
</dbReference>
<dbReference type="InterPro" id="IPR006311">
    <property type="entry name" value="TAT_signal"/>
</dbReference>
<dbReference type="SUPFAM" id="SSF56281">
    <property type="entry name" value="Metallo-hydrolase/oxidoreductase"/>
    <property type="match status" value="1"/>
</dbReference>
<proteinExistence type="inferred from homology"/>
<reference evidence="6 7" key="1">
    <citation type="journal article" date="2017" name="Water Res.">
        <title>Comammox in drinking water systems.</title>
        <authorList>
            <person name="Wang Y."/>
            <person name="Ma L."/>
            <person name="Mao Y."/>
            <person name="Jiang X."/>
            <person name="Xia Y."/>
            <person name="Yu K."/>
            <person name="Li B."/>
            <person name="Zhang T."/>
        </authorList>
    </citation>
    <scope>NUCLEOTIDE SEQUENCE [LARGE SCALE GENOMIC DNA]</scope>
    <source>
        <strain evidence="6">SG_bin8</strain>
    </source>
</reference>
<dbReference type="Pfam" id="PF00753">
    <property type="entry name" value="Lactamase_B"/>
    <property type="match status" value="1"/>
</dbReference>
<dbReference type="CDD" id="cd07720">
    <property type="entry name" value="OPHC2-like_MBL-fold"/>
    <property type="match status" value="1"/>
</dbReference>
<comment type="similarity">
    <text evidence="1">Belongs to the metallo-beta-lactamase superfamily.</text>
</comment>
<evidence type="ECO:0000313" key="6">
    <source>
        <dbReference type="EMBL" id="OQW53221.1"/>
    </source>
</evidence>
<dbReference type="PROSITE" id="PS51318">
    <property type="entry name" value="TAT"/>
    <property type="match status" value="1"/>
</dbReference>
<dbReference type="Proteomes" id="UP000192872">
    <property type="component" value="Unassembled WGS sequence"/>
</dbReference>
<gene>
    <name evidence="6" type="ORF">A4S15_05470</name>
</gene>
<dbReference type="InterPro" id="IPR051013">
    <property type="entry name" value="MBL_superfamily_lactonases"/>
</dbReference>
<evidence type="ECO:0000313" key="7">
    <source>
        <dbReference type="Proteomes" id="UP000192872"/>
    </source>
</evidence>
<feature type="domain" description="Metallo-beta-lactamase" evidence="5">
    <location>
        <begin position="99"/>
        <end position="304"/>
    </location>
</feature>
<dbReference type="SMART" id="SM00849">
    <property type="entry name" value="Lactamase_B"/>
    <property type="match status" value="1"/>
</dbReference>